<dbReference type="GO" id="GO:0005634">
    <property type="term" value="C:nucleus"/>
    <property type="evidence" value="ECO:0007669"/>
    <property type="project" value="TreeGrafter"/>
</dbReference>
<dbReference type="PROSITE" id="PS51399">
    <property type="entry name" value="SEP"/>
    <property type="match status" value="1"/>
</dbReference>
<dbReference type="GO" id="GO:0000045">
    <property type="term" value="P:autophagosome assembly"/>
    <property type="evidence" value="ECO:0007669"/>
    <property type="project" value="EnsemblFungi"/>
</dbReference>
<sequence>MSDQQIQQFMTLTNCSADVATQFINKSNGDLEDAINKYYASLLEGKEKKSESEAPLRDYRSNASSSVGNANASHPSSAASGKSVSSTGPKKKETPKFRTISQIVKEAQADDEDDDEARHTFAGGETSGLEVTDPNDSNSLIRDLLDKARRGGERGASGDEEQAPGKKAFSGKGYRLGSSVNAVPEVLEDPEQAVPAKPKKVTREITFWKEGFQVSEDGQLYRYDDPANSYYLNELNRGRAPLKLLNVEFGQEVDVNVYKKLDESYKPPKRKYGGFEGSGRRLGSPIPGDAATVENESARKEPSVDVPVSSEPEKVEEPKGDVSVQIRYANGKREIVRCNSTDTIQFLYDHVKKNTDDPRPFNLNQTHPVKPINQLESTIGEQNLCNSVVVQRWV</sequence>
<dbReference type="GO" id="GO:0005829">
    <property type="term" value="C:cytosol"/>
    <property type="evidence" value="ECO:0007669"/>
    <property type="project" value="TreeGrafter"/>
</dbReference>
<feature type="domain" description="SEP" evidence="3">
    <location>
        <begin position="200"/>
        <end position="266"/>
    </location>
</feature>
<dbReference type="OrthoDB" id="25887at2759"/>
<dbReference type="Pfam" id="PF14555">
    <property type="entry name" value="UBA_4"/>
    <property type="match status" value="1"/>
</dbReference>
<evidence type="ECO:0000313" key="4">
    <source>
        <dbReference type="EMBL" id="AET39718.1"/>
    </source>
</evidence>
<dbReference type="GO" id="GO:0031468">
    <property type="term" value="P:nuclear membrane reassembly"/>
    <property type="evidence" value="ECO:0007669"/>
    <property type="project" value="TreeGrafter"/>
</dbReference>
<dbReference type="GO" id="GO:0019888">
    <property type="term" value="F:protein phosphatase regulator activity"/>
    <property type="evidence" value="ECO:0007669"/>
    <property type="project" value="EnsemblFungi"/>
</dbReference>
<dbReference type="GO" id="GO:0043161">
    <property type="term" value="P:proteasome-mediated ubiquitin-dependent protein catabolic process"/>
    <property type="evidence" value="ECO:0007669"/>
    <property type="project" value="EnsemblFungi"/>
</dbReference>
<evidence type="ECO:0000259" key="3">
    <source>
        <dbReference type="PROSITE" id="PS51399"/>
    </source>
</evidence>
<dbReference type="InParanoid" id="G8JSJ6"/>
<dbReference type="Gene3D" id="3.10.20.90">
    <property type="entry name" value="Phosphatidylinositol 3-kinase Catalytic Subunit, Chain A, domain 1"/>
    <property type="match status" value="1"/>
</dbReference>
<dbReference type="eggNOG" id="KOG2086">
    <property type="taxonomic scope" value="Eukaryota"/>
</dbReference>
<protein>
    <recommendedName>
        <fullName evidence="6">UBX domain-containing protein</fullName>
    </recommendedName>
</protein>
<dbReference type="GO" id="GO:0030437">
    <property type="term" value="P:ascospore formation"/>
    <property type="evidence" value="ECO:0007669"/>
    <property type="project" value="EnsemblFungi"/>
</dbReference>
<keyword evidence="5" id="KW-1185">Reference proteome</keyword>
<accession>G8JSJ6</accession>
<dbReference type="PANTHER" id="PTHR23333">
    <property type="entry name" value="UBX DOMAIN CONTAINING PROTEIN"/>
    <property type="match status" value="1"/>
</dbReference>
<dbReference type="InterPro" id="IPR012989">
    <property type="entry name" value="SEP_domain"/>
</dbReference>
<dbReference type="EMBL" id="CP002500">
    <property type="protein sequence ID" value="AET39718.1"/>
    <property type="molecule type" value="Genomic_DNA"/>
</dbReference>
<dbReference type="Pfam" id="PF00789">
    <property type="entry name" value="UBX"/>
    <property type="match status" value="1"/>
</dbReference>
<dbReference type="InterPro" id="IPR001012">
    <property type="entry name" value="UBX_dom"/>
</dbReference>
<feature type="domain" description="UBX" evidence="2">
    <location>
        <begin position="317"/>
        <end position="392"/>
    </location>
</feature>
<name>G8JSJ6_ERECY</name>
<dbReference type="CDD" id="cd14351">
    <property type="entry name" value="UBA_Ubx1_like"/>
    <property type="match status" value="1"/>
</dbReference>
<organism evidence="4 5">
    <name type="scientific">Eremothecium cymbalariae (strain CBS 270.75 / DBVPG 7215 / KCTC 17166 / NRRL Y-17582)</name>
    <name type="common">Yeast</name>
    <dbReference type="NCBI Taxonomy" id="931890"/>
    <lineage>
        <taxon>Eukaryota</taxon>
        <taxon>Fungi</taxon>
        <taxon>Dikarya</taxon>
        <taxon>Ascomycota</taxon>
        <taxon>Saccharomycotina</taxon>
        <taxon>Saccharomycetes</taxon>
        <taxon>Saccharomycetales</taxon>
        <taxon>Saccharomycetaceae</taxon>
        <taxon>Eremothecium</taxon>
    </lineage>
</organism>
<dbReference type="FunCoup" id="G8JSJ6">
    <property type="interactions" value="1056"/>
</dbReference>
<dbReference type="GO" id="GO:0005977">
    <property type="term" value="P:glycogen metabolic process"/>
    <property type="evidence" value="ECO:0007669"/>
    <property type="project" value="EnsemblFungi"/>
</dbReference>
<dbReference type="GO" id="GO:0007030">
    <property type="term" value="P:Golgi organization"/>
    <property type="evidence" value="ECO:0007669"/>
    <property type="project" value="TreeGrafter"/>
</dbReference>
<dbReference type="KEGG" id="erc:Ecym_4698"/>
<dbReference type="SUPFAM" id="SSF54236">
    <property type="entry name" value="Ubiquitin-like"/>
    <property type="match status" value="1"/>
</dbReference>
<dbReference type="RefSeq" id="XP_003646535.1">
    <property type="nucleotide sequence ID" value="XM_003646487.1"/>
</dbReference>
<dbReference type="PANTHER" id="PTHR23333:SF20">
    <property type="entry name" value="NSFL1 COFACTOR P47"/>
    <property type="match status" value="1"/>
</dbReference>
<dbReference type="SUPFAM" id="SSF46934">
    <property type="entry name" value="UBA-like"/>
    <property type="match status" value="1"/>
</dbReference>
<dbReference type="PROSITE" id="PS50033">
    <property type="entry name" value="UBX"/>
    <property type="match status" value="1"/>
</dbReference>
<evidence type="ECO:0000256" key="1">
    <source>
        <dbReference type="SAM" id="MobiDB-lite"/>
    </source>
</evidence>
<feature type="compositionally biased region" description="Basic and acidic residues" evidence="1">
    <location>
        <begin position="45"/>
        <end position="60"/>
    </location>
</feature>
<dbReference type="GO" id="GO:0031134">
    <property type="term" value="P:sister chromatid biorientation"/>
    <property type="evidence" value="ECO:0007669"/>
    <property type="project" value="EnsemblFungi"/>
</dbReference>
<feature type="region of interest" description="Disordered" evidence="1">
    <location>
        <begin position="45"/>
        <end position="174"/>
    </location>
</feature>
<dbReference type="SMART" id="SM00553">
    <property type="entry name" value="SEP"/>
    <property type="match status" value="1"/>
</dbReference>
<dbReference type="Proteomes" id="UP000006790">
    <property type="component" value="Chromosome 4"/>
</dbReference>
<dbReference type="HOGENOM" id="CLU_029402_4_1_1"/>
<feature type="compositionally biased region" description="Basic and acidic residues" evidence="1">
    <location>
        <begin position="143"/>
        <end position="157"/>
    </location>
</feature>
<dbReference type="GeneID" id="11470217"/>
<feature type="compositionally biased region" description="Low complexity" evidence="1">
    <location>
        <begin position="61"/>
        <end position="86"/>
    </location>
</feature>
<evidence type="ECO:0000259" key="2">
    <source>
        <dbReference type="PROSITE" id="PS50033"/>
    </source>
</evidence>
<proteinExistence type="predicted"/>
<dbReference type="InterPro" id="IPR029071">
    <property type="entry name" value="Ubiquitin-like_domsf"/>
</dbReference>
<dbReference type="GO" id="GO:0036503">
    <property type="term" value="P:ERAD pathway"/>
    <property type="evidence" value="ECO:0007669"/>
    <property type="project" value="EnsemblFungi"/>
</dbReference>
<dbReference type="GO" id="GO:0036435">
    <property type="term" value="F:K48-linked polyubiquitin modification-dependent protein binding"/>
    <property type="evidence" value="ECO:0007669"/>
    <property type="project" value="EnsemblFungi"/>
</dbReference>
<dbReference type="InterPro" id="IPR009060">
    <property type="entry name" value="UBA-like_sf"/>
</dbReference>
<dbReference type="InterPro" id="IPR036241">
    <property type="entry name" value="NSFL1C_SEP_dom_sf"/>
</dbReference>
<dbReference type="Pfam" id="PF08059">
    <property type="entry name" value="SEP"/>
    <property type="match status" value="1"/>
</dbReference>
<dbReference type="SMART" id="SM00166">
    <property type="entry name" value="UBX"/>
    <property type="match status" value="1"/>
</dbReference>
<dbReference type="GO" id="GO:0034727">
    <property type="term" value="P:piecemeal microautophagy of the nucleus"/>
    <property type="evidence" value="ECO:0007669"/>
    <property type="project" value="EnsemblFungi"/>
</dbReference>
<dbReference type="SUPFAM" id="SSF102848">
    <property type="entry name" value="NSFL1 (p97 ATPase) cofactor p47, SEP domain"/>
    <property type="match status" value="1"/>
</dbReference>
<dbReference type="GO" id="GO:0043130">
    <property type="term" value="F:ubiquitin binding"/>
    <property type="evidence" value="ECO:0007669"/>
    <property type="project" value="TreeGrafter"/>
</dbReference>
<dbReference type="OMA" id="NKDHTDK"/>
<evidence type="ECO:0000313" key="5">
    <source>
        <dbReference type="Proteomes" id="UP000006790"/>
    </source>
</evidence>
<feature type="region of interest" description="Disordered" evidence="1">
    <location>
        <begin position="269"/>
        <end position="319"/>
    </location>
</feature>
<reference evidence="5" key="1">
    <citation type="journal article" date="2012" name="G3 (Bethesda)">
        <title>Pichia sorbitophila, an interspecies yeast hybrid reveals early steps of genome resolution following polyploidization.</title>
        <authorList>
            <person name="Leh Louis V."/>
            <person name="Despons L."/>
            <person name="Friedrich A."/>
            <person name="Martin T."/>
            <person name="Durrens P."/>
            <person name="Casaregola S."/>
            <person name="Neuveglise C."/>
            <person name="Fairhead C."/>
            <person name="Marck C."/>
            <person name="Cruz J.A."/>
            <person name="Straub M.L."/>
            <person name="Kugler V."/>
            <person name="Sacerdot C."/>
            <person name="Uzunov Z."/>
            <person name="Thierry A."/>
            <person name="Weiss S."/>
            <person name="Bleykasten C."/>
            <person name="De Montigny J."/>
            <person name="Jacques N."/>
            <person name="Jung P."/>
            <person name="Lemaire M."/>
            <person name="Mallet S."/>
            <person name="Morel G."/>
            <person name="Richard G.F."/>
            <person name="Sarkar A."/>
            <person name="Savel G."/>
            <person name="Schacherer J."/>
            <person name="Seret M.L."/>
            <person name="Talla E."/>
            <person name="Samson G."/>
            <person name="Jubin C."/>
            <person name="Poulain J."/>
            <person name="Vacherie B."/>
            <person name="Barbe V."/>
            <person name="Pelletier E."/>
            <person name="Sherman D.J."/>
            <person name="Westhof E."/>
            <person name="Weissenbach J."/>
            <person name="Baret P.V."/>
            <person name="Wincker P."/>
            <person name="Gaillardin C."/>
            <person name="Dujon B."/>
            <person name="Souciet J.L."/>
        </authorList>
    </citation>
    <scope>NUCLEOTIDE SEQUENCE [LARGE SCALE GENOMIC DNA]</scope>
    <source>
        <strain evidence="5">CBS 270.75 / DBVPG 7215 / KCTC 17166 / NRRL Y-17582</strain>
    </source>
</reference>
<dbReference type="AlphaFoldDB" id="G8JSJ6"/>
<dbReference type="FunFam" id="3.30.420.210:FF:000002">
    <property type="entry name" value="UBX domain-containing protein 1"/>
    <property type="match status" value="1"/>
</dbReference>
<dbReference type="GO" id="GO:0061025">
    <property type="term" value="P:membrane fusion"/>
    <property type="evidence" value="ECO:0007669"/>
    <property type="project" value="TreeGrafter"/>
</dbReference>
<dbReference type="STRING" id="931890.G8JSJ6"/>
<dbReference type="CDD" id="cd01770">
    <property type="entry name" value="UBX_UBXN2"/>
    <property type="match status" value="1"/>
</dbReference>
<gene>
    <name evidence="4" type="ordered locus">Ecym_4698</name>
</gene>
<evidence type="ECO:0008006" key="6">
    <source>
        <dbReference type="Google" id="ProtNLM"/>
    </source>
</evidence>
<dbReference type="Gene3D" id="3.30.420.210">
    <property type="entry name" value="SEP domain"/>
    <property type="match status" value="1"/>
</dbReference>
<dbReference type="Gene3D" id="1.10.8.10">
    <property type="entry name" value="DNA helicase RuvA subunit, C-terminal domain"/>
    <property type="match status" value="1"/>
</dbReference>